<proteinExistence type="predicted"/>
<reference evidence="5 6" key="1">
    <citation type="submission" date="2018-03" db="EMBL/GenBank/DDBJ databases">
        <title>Genome sequence of Clostridium luticellarii DSM 29923.</title>
        <authorList>
            <person name="Poehlein A."/>
            <person name="Daniel R."/>
        </authorList>
    </citation>
    <scope>NUCLEOTIDE SEQUENCE [LARGE SCALE GENOMIC DNA]</scope>
    <source>
        <strain evidence="5 6">DSM 29923</strain>
    </source>
</reference>
<dbReference type="InterPro" id="IPR006158">
    <property type="entry name" value="Cobalamin-bd"/>
</dbReference>
<dbReference type="GO" id="GO:0046653">
    <property type="term" value="P:tetrahydrofolate metabolic process"/>
    <property type="evidence" value="ECO:0007669"/>
    <property type="project" value="TreeGrafter"/>
</dbReference>
<feature type="domain" description="B12-binding" evidence="3">
    <location>
        <begin position="84"/>
        <end position="208"/>
    </location>
</feature>
<dbReference type="PANTHER" id="PTHR45833">
    <property type="entry name" value="METHIONINE SYNTHASE"/>
    <property type="match status" value="1"/>
</dbReference>
<protein>
    <submittedName>
        <fullName evidence="5">Methionine synthase</fullName>
        <ecNumber evidence="5">2.1.1.13</ecNumber>
    </submittedName>
</protein>
<dbReference type="GO" id="GO:0046872">
    <property type="term" value="F:metal ion binding"/>
    <property type="evidence" value="ECO:0007669"/>
    <property type="project" value="UniProtKB-KW"/>
</dbReference>
<sequence length="208" mass="23667">MNKALIKAMAELDEDMVIEEVKSLIKSNVPVLEIIRDLQKGIEIVGKNFEQEKYFMSELIISGEIFKEVSQMTREKFPPSTSKYGNFIIGTIYGDIHDIGKNIVATVMRSNGFYVIDLGTDVSTEEFIAAIEQYKPKVIGISCLLTNCFDNLRKCIQSIENKGFRKDLKILIGGGPLDEYVRKYVKADMLCKTIQETTEYCKKLYDMS</sequence>
<dbReference type="GO" id="GO:0005829">
    <property type="term" value="C:cytosol"/>
    <property type="evidence" value="ECO:0007669"/>
    <property type="project" value="TreeGrafter"/>
</dbReference>
<feature type="domain" description="B12-binding N-terminal" evidence="4">
    <location>
        <begin position="1"/>
        <end position="85"/>
    </location>
</feature>
<dbReference type="SMART" id="SM01018">
    <property type="entry name" value="B12-binding_2"/>
    <property type="match status" value="1"/>
</dbReference>
<dbReference type="SUPFAM" id="SSF52242">
    <property type="entry name" value="Cobalamin (vitamin B12)-binding domain"/>
    <property type="match status" value="1"/>
</dbReference>
<dbReference type="PROSITE" id="PS51337">
    <property type="entry name" value="B12_BINDING_NTER"/>
    <property type="match status" value="1"/>
</dbReference>
<gene>
    <name evidence="5" type="primary">metH_7</name>
    <name evidence="5" type="ORF">CLLU_33440</name>
</gene>
<dbReference type="EMBL" id="PVXP01000086">
    <property type="protein sequence ID" value="PRR80394.1"/>
    <property type="molecule type" value="Genomic_DNA"/>
</dbReference>
<dbReference type="GO" id="GO:0050667">
    <property type="term" value="P:homocysteine metabolic process"/>
    <property type="evidence" value="ECO:0007669"/>
    <property type="project" value="TreeGrafter"/>
</dbReference>
<dbReference type="InterPro" id="IPR036724">
    <property type="entry name" value="Cobalamin-bd_sf"/>
</dbReference>
<dbReference type="InterPro" id="IPR003759">
    <property type="entry name" value="Cbl-bd_cap"/>
</dbReference>
<evidence type="ECO:0000256" key="2">
    <source>
        <dbReference type="ARBA" id="ARBA00023285"/>
    </source>
</evidence>
<dbReference type="Proteomes" id="UP000237798">
    <property type="component" value="Unassembled WGS sequence"/>
</dbReference>
<dbReference type="SUPFAM" id="SSF47644">
    <property type="entry name" value="Methionine synthase domain"/>
    <property type="match status" value="1"/>
</dbReference>
<organism evidence="5 6">
    <name type="scientific">Clostridium luticellarii</name>
    <dbReference type="NCBI Taxonomy" id="1691940"/>
    <lineage>
        <taxon>Bacteria</taxon>
        <taxon>Bacillati</taxon>
        <taxon>Bacillota</taxon>
        <taxon>Clostridia</taxon>
        <taxon>Eubacteriales</taxon>
        <taxon>Clostridiaceae</taxon>
        <taxon>Clostridium</taxon>
    </lineage>
</organism>
<dbReference type="Pfam" id="PF02607">
    <property type="entry name" value="B12-binding_2"/>
    <property type="match status" value="1"/>
</dbReference>
<dbReference type="GO" id="GO:0008705">
    <property type="term" value="F:methionine synthase activity"/>
    <property type="evidence" value="ECO:0007669"/>
    <property type="project" value="UniProtKB-EC"/>
</dbReference>
<evidence type="ECO:0000259" key="4">
    <source>
        <dbReference type="PROSITE" id="PS51337"/>
    </source>
</evidence>
<evidence type="ECO:0000256" key="1">
    <source>
        <dbReference type="ARBA" id="ARBA00022723"/>
    </source>
</evidence>
<comment type="caution">
    <text evidence="5">The sequence shown here is derived from an EMBL/GenBank/DDBJ whole genome shotgun (WGS) entry which is preliminary data.</text>
</comment>
<keyword evidence="5" id="KW-0489">Methyltransferase</keyword>
<dbReference type="EC" id="2.1.1.13" evidence="5"/>
<dbReference type="InterPro" id="IPR050554">
    <property type="entry name" value="Met_Synthase/Corrinoid"/>
</dbReference>
<dbReference type="InterPro" id="IPR036594">
    <property type="entry name" value="Meth_synthase_dom"/>
</dbReference>
<keyword evidence="1" id="KW-0479">Metal-binding</keyword>
<dbReference type="Pfam" id="PF02310">
    <property type="entry name" value="B12-binding"/>
    <property type="match status" value="1"/>
</dbReference>
<accession>A0A2T0B941</accession>
<dbReference type="Gene3D" id="1.10.1240.10">
    <property type="entry name" value="Methionine synthase domain"/>
    <property type="match status" value="1"/>
</dbReference>
<evidence type="ECO:0000313" key="5">
    <source>
        <dbReference type="EMBL" id="PRR80394.1"/>
    </source>
</evidence>
<dbReference type="PROSITE" id="PS51332">
    <property type="entry name" value="B12_BINDING"/>
    <property type="match status" value="1"/>
</dbReference>
<keyword evidence="6" id="KW-1185">Reference proteome</keyword>
<dbReference type="RefSeq" id="WP_106010887.1">
    <property type="nucleotide sequence ID" value="NZ_JALCPJ010000059.1"/>
</dbReference>
<dbReference type="AlphaFoldDB" id="A0A2T0B941"/>
<dbReference type="Gene3D" id="3.40.50.280">
    <property type="entry name" value="Cobalamin-binding domain"/>
    <property type="match status" value="1"/>
</dbReference>
<dbReference type="GO" id="GO:0032259">
    <property type="term" value="P:methylation"/>
    <property type="evidence" value="ECO:0007669"/>
    <property type="project" value="UniProtKB-KW"/>
</dbReference>
<name>A0A2T0B941_9CLOT</name>
<keyword evidence="5" id="KW-0808">Transferase</keyword>
<evidence type="ECO:0000313" key="6">
    <source>
        <dbReference type="Proteomes" id="UP000237798"/>
    </source>
</evidence>
<evidence type="ECO:0000259" key="3">
    <source>
        <dbReference type="PROSITE" id="PS51332"/>
    </source>
</evidence>
<dbReference type="GO" id="GO:0031419">
    <property type="term" value="F:cobalamin binding"/>
    <property type="evidence" value="ECO:0007669"/>
    <property type="project" value="InterPro"/>
</dbReference>
<keyword evidence="2" id="KW-0170">Cobalt</keyword>
<dbReference type="PANTHER" id="PTHR45833:SF1">
    <property type="entry name" value="METHIONINE SYNTHASE"/>
    <property type="match status" value="1"/>
</dbReference>
<dbReference type="OrthoDB" id="1892080at2"/>